<dbReference type="Gene3D" id="3.30.70.270">
    <property type="match status" value="1"/>
</dbReference>
<name>A0A1A6B4G3_9CLOT</name>
<dbReference type="InterPro" id="IPR019494">
    <property type="entry name" value="FIST_C"/>
</dbReference>
<dbReference type="NCBIfam" id="TIGR00254">
    <property type="entry name" value="GGDEF"/>
    <property type="match status" value="1"/>
</dbReference>
<dbReference type="PANTHER" id="PTHR46663">
    <property type="entry name" value="DIGUANYLATE CYCLASE DGCT-RELATED"/>
    <property type="match status" value="1"/>
</dbReference>
<dbReference type="InterPro" id="IPR000160">
    <property type="entry name" value="GGDEF_dom"/>
</dbReference>
<proteinExistence type="predicted"/>
<dbReference type="EMBL" id="LROS01000001">
    <property type="protein sequence ID" value="OBR97148.1"/>
    <property type="molecule type" value="Genomic_DNA"/>
</dbReference>
<dbReference type="InterPro" id="IPR029016">
    <property type="entry name" value="GAF-like_dom_sf"/>
</dbReference>
<gene>
    <name evidence="3" type="primary">cdpA</name>
    <name evidence="3" type="ORF">CLRAG_00670</name>
</gene>
<evidence type="ECO:0000313" key="3">
    <source>
        <dbReference type="EMBL" id="OBR97148.1"/>
    </source>
</evidence>
<evidence type="ECO:0000313" key="4">
    <source>
        <dbReference type="Proteomes" id="UP000093954"/>
    </source>
</evidence>
<reference evidence="3 4" key="1">
    <citation type="journal article" date="2012" name="Front. Microbiol.">
        <title>Draft Genome Sequence of the Virulent Strain 01-B526 of the Fish Pathogen Aeromonas salmonicida.</title>
        <authorList>
            <person name="Charette S.J."/>
            <person name="Brochu F."/>
            <person name="Boyle B."/>
            <person name="Filion G."/>
            <person name="Tanaka K.H."/>
            <person name="Derome N."/>
        </authorList>
    </citation>
    <scope>NUCLEOTIDE SEQUENCE [LARGE SCALE GENOMIC DNA]</scope>
    <source>
        <strain evidence="3 4">P11</strain>
    </source>
</reference>
<dbReference type="PATRIC" id="fig|1353534.3.peg.67"/>
<dbReference type="Gene3D" id="3.30.450.40">
    <property type="match status" value="1"/>
</dbReference>
<dbReference type="GO" id="GO:0071111">
    <property type="term" value="F:cyclic-guanylate-specific phosphodiesterase activity"/>
    <property type="evidence" value="ECO:0007669"/>
    <property type="project" value="UniProtKB-EC"/>
</dbReference>
<dbReference type="Pfam" id="PF08495">
    <property type="entry name" value="FIST"/>
    <property type="match status" value="1"/>
</dbReference>
<dbReference type="InterPro" id="IPR043128">
    <property type="entry name" value="Rev_trsase/Diguanyl_cyclase"/>
</dbReference>
<dbReference type="SMART" id="SM01204">
    <property type="entry name" value="FIST_C"/>
    <property type="match status" value="1"/>
</dbReference>
<dbReference type="AlphaFoldDB" id="A0A1A6B4G3"/>
<dbReference type="Pfam" id="PF00990">
    <property type="entry name" value="GGDEF"/>
    <property type="match status" value="1"/>
</dbReference>
<dbReference type="InterPro" id="IPR052163">
    <property type="entry name" value="DGC-Regulatory_Protein"/>
</dbReference>
<dbReference type="SUPFAM" id="SSF55073">
    <property type="entry name" value="Nucleotide cyclase"/>
    <property type="match status" value="1"/>
</dbReference>
<evidence type="ECO:0000256" key="1">
    <source>
        <dbReference type="SAM" id="Coils"/>
    </source>
</evidence>
<dbReference type="Proteomes" id="UP000093954">
    <property type="component" value="Unassembled WGS sequence"/>
</dbReference>
<dbReference type="PANTHER" id="PTHR46663:SF2">
    <property type="entry name" value="GGDEF DOMAIN-CONTAINING PROTEIN"/>
    <property type="match status" value="1"/>
</dbReference>
<dbReference type="SMART" id="SM00267">
    <property type="entry name" value="GGDEF"/>
    <property type="match status" value="1"/>
</dbReference>
<sequence>MALFHKEGSAVKQYQLKYENFEKMQHFIYGNNINNSDNILIQIFTAVIEMKFIRDLTDKITSMLPRAEIIGATTAGEIYEGNVLSKTTIISFSIFEKVKIKAKLLSDKNEYKLGVNIVKELSEDDTKAIILFSDGLITNGHEIIKGIESANNKIIVCGGKAGDNGYLKKTFVFTKEGITENGVAAASLTGKGLNIITERSFSWSPIGKVMTVTKALDNRVFTIDNIKAIDIYKKYLGDEVAKDLPMSATEFPLMIKRSGTYLARVAFGCYDDGSLSFLGDVKVNDKVQFGYGNVNMITSQALEMANRLKNKNIEAIFIYSCSVRRNFMQNKIGIETSAVNSIAPTFGFFTYGEFFTFNRSNELLNTTMTILGISEGNQTFYKNAPMPNNENENSSKSFFEGKDVGVIEVFTNLVNQVTKELQEANNVLEKQKCKVEQMNNATKAIMEINSHMLSSCEIDSLFEMILCKALDVIPSGTMGSILFMKNDKLVYKATKGYFPDKVKEIGYKLKDLYQYKIRNMNIKELCNPIVISNLEKGLFNEKDKYNSWKKLFVKCPYELLTCGICIDGCVKGFIDIFNTDEKESFNEDDKKLLKYLSYDIAIAFKNAQLLENILYMSRYDSLTKVYNRSYFNKLLDEILNKARISGSIFIICIIDLNNLKVINDTYGHIVGDDILAKFSNMFKKEISEEDIFARVGGDEFAVVFVNKDKNSVIDIISRASQTLKDCPFNLNGDKKKISFAYGLSQFKDDSDDVNELLKIADKRMYEKKRMMKDRRKI</sequence>
<feature type="coiled-coil region" evidence="1">
    <location>
        <begin position="407"/>
        <end position="441"/>
    </location>
</feature>
<dbReference type="SUPFAM" id="SSF55781">
    <property type="entry name" value="GAF domain-like"/>
    <property type="match status" value="1"/>
</dbReference>
<dbReference type="EC" id="3.1.4.52" evidence="3"/>
<dbReference type="InterPro" id="IPR013702">
    <property type="entry name" value="FIST_domain_N"/>
</dbReference>
<dbReference type="Pfam" id="PF10442">
    <property type="entry name" value="FIST_C"/>
    <property type="match status" value="1"/>
</dbReference>
<keyword evidence="4" id="KW-1185">Reference proteome</keyword>
<keyword evidence="3" id="KW-0378">Hydrolase</keyword>
<protein>
    <submittedName>
        <fullName evidence="3">Cyclic di-GMP phosphodiesterase CdpA</fullName>
        <ecNumber evidence="3">3.1.4.52</ecNumber>
    </submittedName>
</protein>
<feature type="domain" description="GGDEF" evidence="2">
    <location>
        <begin position="647"/>
        <end position="777"/>
    </location>
</feature>
<comment type="caution">
    <text evidence="3">The sequence shown here is derived from an EMBL/GenBank/DDBJ whole genome shotgun (WGS) entry which is preliminary data.</text>
</comment>
<dbReference type="CDD" id="cd01949">
    <property type="entry name" value="GGDEF"/>
    <property type="match status" value="1"/>
</dbReference>
<keyword evidence="1" id="KW-0175">Coiled coil</keyword>
<organism evidence="3 4">
    <name type="scientific">Clostridium ragsdalei P11</name>
    <dbReference type="NCBI Taxonomy" id="1353534"/>
    <lineage>
        <taxon>Bacteria</taxon>
        <taxon>Bacillati</taxon>
        <taxon>Bacillota</taxon>
        <taxon>Clostridia</taxon>
        <taxon>Eubacteriales</taxon>
        <taxon>Clostridiaceae</taxon>
        <taxon>Clostridium</taxon>
    </lineage>
</organism>
<accession>A0A1A6B4G3</accession>
<dbReference type="SMART" id="SM00897">
    <property type="entry name" value="FIST"/>
    <property type="match status" value="1"/>
</dbReference>
<evidence type="ECO:0000259" key="2">
    <source>
        <dbReference type="PROSITE" id="PS50887"/>
    </source>
</evidence>
<dbReference type="PROSITE" id="PS50887">
    <property type="entry name" value="GGDEF"/>
    <property type="match status" value="1"/>
</dbReference>
<dbReference type="InterPro" id="IPR029787">
    <property type="entry name" value="Nucleotide_cyclase"/>
</dbReference>